<dbReference type="EMBL" id="VNKQ01000004">
    <property type="protein sequence ID" value="KAG0651393.1"/>
    <property type="molecule type" value="Genomic_DNA"/>
</dbReference>
<gene>
    <name evidence="2" type="ORF">D0Z07_1997</name>
</gene>
<feature type="compositionally biased region" description="Polar residues" evidence="1">
    <location>
        <begin position="66"/>
        <end position="77"/>
    </location>
</feature>
<feature type="region of interest" description="Disordered" evidence="1">
    <location>
        <begin position="1"/>
        <end position="95"/>
    </location>
</feature>
<accession>A0A9P6VPQ2</accession>
<dbReference type="OrthoDB" id="5335351at2759"/>
<name>A0A9P6VPQ2_9HELO</name>
<evidence type="ECO:0000256" key="1">
    <source>
        <dbReference type="SAM" id="MobiDB-lite"/>
    </source>
</evidence>
<comment type="caution">
    <text evidence="2">The sequence shown here is derived from an EMBL/GenBank/DDBJ whole genome shotgun (WGS) entry which is preliminary data.</text>
</comment>
<sequence>MAVDNESLTVKAPLANTHLAPKSNQSAGETPTKQSRRNSDVQVSSTLPLHDEEVGPVGKEVPGVEQIQSDSSENLAQVTEEDRETGTDVTEPESSIEMSDWDWHAFQLRYRDAIAHANEEEVKLLEEFEKYFEVFRIWSLATSQRDGVRAWKRLKTRQRYVELAEDKLEERKEHYERVVLAFKNALELLKQ</sequence>
<organism evidence="2 3">
    <name type="scientific">Hyphodiscus hymeniophilus</name>
    <dbReference type="NCBI Taxonomy" id="353542"/>
    <lineage>
        <taxon>Eukaryota</taxon>
        <taxon>Fungi</taxon>
        <taxon>Dikarya</taxon>
        <taxon>Ascomycota</taxon>
        <taxon>Pezizomycotina</taxon>
        <taxon>Leotiomycetes</taxon>
        <taxon>Helotiales</taxon>
        <taxon>Hyphodiscaceae</taxon>
        <taxon>Hyphodiscus</taxon>
    </lineage>
</organism>
<evidence type="ECO:0000313" key="2">
    <source>
        <dbReference type="EMBL" id="KAG0651393.1"/>
    </source>
</evidence>
<proteinExistence type="predicted"/>
<keyword evidence="3" id="KW-1185">Reference proteome</keyword>
<protein>
    <submittedName>
        <fullName evidence="2">Uncharacterized protein</fullName>
    </submittedName>
</protein>
<feature type="compositionally biased region" description="Polar residues" evidence="1">
    <location>
        <begin position="22"/>
        <end position="33"/>
    </location>
</feature>
<dbReference type="Proteomes" id="UP000785200">
    <property type="component" value="Unassembled WGS sequence"/>
</dbReference>
<dbReference type="AlphaFoldDB" id="A0A9P6VPQ2"/>
<evidence type="ECO:0000313" key="3">
    <source>
        <dbReference type="Proteomes" id="UP000785200"/>
    </source>
</evidence>
<feature type="compositionally biased region" description="Low complexity" evidence="1">
    <location>
        <begin position="55"/>
        <end position="65"/>
    </location>
</feature>
<reference evidence="2" key="1">
    <citation type="submission" date="2019-07" db="EMBL/GenBank/DDBJ databases">
        <title>Hyphodiscus hymeniophilus genome sequencing and assembly.</title>
        <authorList>
            <person name="Kramer G."/>
            <person name="Nodwell J."/>
        </authorList>
    </citation>
    <scope>NUCLEOTIDE SEQUENCE</scope>
    <source>
        <strain evidence="2">ATCC 34498</strain>
    </source>
</reference>